<dbReference type="RefSeq" id="WP_093608837.1">
    <property type="nucleotide sequence ID" value="NZ_BOMT01000014.1"/>
</dbReference>
<dbReference type="SMART" id="SM00060">
    <property type="entry name" value="FN3"/>
    <property type="match status" value="3"/>
</dbReference>
<evidence type="ECO:0000313" key="7">
    <source>
        <dbReference type="Proteomes" id="UP000199645"/>
    </source>
</evidence>
<keyword evidence="4" id="KW-0732">Signal</keyword>
<feature type="chain" id="PRO_5011710050" description="Fibronectin type-III domain-containing protein" evidence="4">
    <location>
        <begin position="31"/>
        <end position="922"/>
    </location>
</feature>
<reference evidence="6 7" key="1">
    <citation type="submission" date="2016-10" db="EMBL/GenBank/DDBJ databases">
        <authorList>
            <person name="de Groot N.N."/>
        </authorList>
    </citation>
    <scope>NUCLEOTIDE SEQUENCE [LARGE SCALE GENOMIC DNA]</scope>
    <source>
        <strain evidence="6 7">DSM 43019</strain>
    </source>
</reference>
<dbReference type="Proteomes" id="UP000199645">
    <property type="component" value="Unassembled WGS sequence"/>
</dbReference>
<keyword evidence="7" id="KW-1185">Reference proteome</keyword>
<feature type="region of interest" description="Disordered" evidence="3">
    <location>
        <begin position="306"/>
        <end position="411"/>
    </location>
</feature>
<dbReference type="CDD" id="cd00063">
    <property type="entry name" value="FN3"/>
    <property type="match status" value="1"/>
</dbReference>
<evidence type="ECO:0000256" key="2">
    <source>
        <dbReference type="ARBA" id="ARBA00023326"/>
    </source>
</evidence>
<dbReference type="InterPro" id="IPR003961">
    <property type="entry name" value="FN3_dom"/>
</dbReference>
<evidence type="ECO:0000259" key="5">
    <source>
        <dbReference type="PROSITE" id="PS50853"/>
    </source>
</evidence>
<name>A0A1I1ZIF3_9ACTN</name>
<dbReference type="Gene3D" id="2.60.40.10">
    <property type="entry name" value="Immunoglobulins"/>
    <property type="match status" value="2"/>
</dbReference>
<protein>
    <recommendedName>
        <fullName evidence="5">Fibronectin type-III domain-containing protein</fullName>
    </recommendedName>
</protein>
<keyword evidence="1" id="KW-0326">Glycosidase</keyword>
<dbReference type="STRING" id="35752.SAMN05421541_101124"/>
<dbReference type="GO" id="GO:0016798">
    <property type="term" value="F:hydrolase activity, acting on glycosyl bonds"/>
    <property type="evidence" value="ECO:0007669"/>
    <property type="project" value="UniProtKB-KW"/>
</dbReference>
<keyword evidence="1" id="KW-0378">Hydrolase</keyword>
<dbReference type="PROSITE" id="PS50853">
    <property type="entry name" value="FN3"/>
    <property type="match status" value="2"/>
</dbReference>
<evidence type="ECO:0000256" key="4">
    <source>
        <dbReference type="SAM" id="SignalP"/>
    </source>
</evidence>
<feature type="domain" description="Fibronectin type-III" evidence="5">
    <location>
        <begin position="121"/>
        <end position="217"/>
    </location>
</feature>
<dbReference type="OrthoDB" id="5718261at2"/>
<sequence>MDLRRLLVAVGAGTLGLVTSSVALPSSALAALAAPGTLAVTRTADDVYKLRVVWKAVPGADHYTADIIAGDVQTVIDLPATTTEYMIDAPNPCTTYKVRIGAVDTSGAVANTGYYTLKALTPSAVTGMVTGRADDGGTATASWKAPAWGGYSPLTGYRAVFTRMIDNVVLAERTGNEATFRYPNASPERAYTLSLTTINAYGACVTTKSLVDRFRPAEPTNVVVQRLADSPDQVSVVWKAPAGTRSPTYYQIGYGTETISRLVKVDASARSATLALSADKPWIVELKAYNENGGSNAVSGAIPATAAPAAPTEVPAPPVETPTTPASSEPSAEAPSSAAPSDPAPSSVAPSSAAPSDATPSSAAPSSAAPSSAAPSSAAPAASTAAPEPTVAPAPSDKTPPKITATLSQQPVDDWFRNPVTIRFTCTDDSGSVDCPEPVVADTDGADQQFSGTAKDAAGNTTTTTVTVNIDQKAPHITATVVNAPTATGWHTSVPTIHYVCSDAGSLIASCPADTPVTTEGPEQVVTGTAVDRAGNTATARLTVDIDTTAPEVSAAIDRTPNSAGWYRTAPTVRYTCADTGSGVRVCPSDPTVTTDGAGQVVTGTVIDRAGNTAATSVTVNVDRTAPRITADLIGTPNAAGWYRTPPTVHFTCSDAASGVDSCPADVVVDTDGGRQVVTGTAVDKAGNTADASYVVNVDRTAPRITAALTGTPNAAGWYRTAPTVRYTCADDTSGTASCPAETTVDGDGAAKVVTGAATDVAGNTADATVTAKVDRTAPAVSVVGATDGAVYGPDFNPRLSCTTTDPVSGVATAAVLSRSENRGTYTVKCSGAVDKAGNTTAPAQVTYTVKLTVPWLVDLTRKYASGASANTLQQLENDLTAGRYTAYIAKVTAMTNGAKATLTPTEALTLSYWALALAVTR</sequence>
<feature type="signal peptide" evidence="4">
    <location>
        <begin position="1"/>
        <end position="30"/>
    </location>
</feature>
<dbReference type="GO" id="GO:0000272">
    <property type="term" value="P:polysaccharide catabolic process"/>
    <property type="evidence" value="ECO:0007669"/>
    <property type="project" value="UniProtKB-KW"/>
</dbReference>
<accession>A0A1I1ZIF3</accession>
<evidence type="ECO:0000313" key="6">
    <source>
        <dbReference type="EMBL" id="SFE31491.1"/>
    </source>
</evidence>
<keyword evidence="2" id="KW-0624">Polysaccharide degradation</keyword>
<dbReference type="AlphaFoldDB" id="A0A1I1ZIF3"/>
<feature type="compositionally biased region" description="Low complexity" evidence="3">
    <location>
        <begin position="321"/>
        <end position="396"/>
    </location>
</feature>
<dbReference type="EMBL" id="FONV01000001">
    <property type="protein sequence ID" value="SFE31491.1"/>
    <property type="molecule type" value="Genomic_DNA"/>
</dbReference>
<organism evidence="6 7">
    <name type="scientific">Actinoplanes philippinensis</name>
    <dbReference type="NCBI Taxonomy" id="35752"/>
    <lineage>
        <taxon>Bacteria</taxon>
        <taxon>Bacillati</taxon>
        <taxon>Actinomycetota</taxon>
        <taxon>Actinomycetes</taxon>
        <taxon>Micromonosporales</taxon>
        <taxon>Micromonosporaceae</taxon>
        <taxon>Actinoplanes</taxon>
    </lineage>
</organism>
<dbReference type="InterPro" id="IPR013783">
    <property type="entry name" value="Ig-like_fold"/>
</dbReference>
<feature type="domain" description="Fibronectin type-III" evidence="5">
    <location>
        <begin position="218"/>
        <end position="309"/>
    </location>
</feature>
<keyword evidence="2" id="KW-0119">Carbohydrate metabolism</keyword>
<dbReference type="SUPFAM" id="SSF49265">
    <property type="entry name" value="Fibronectin type III"/>
    <property type="match status" value="1"/>
</dbReference>
<dbReference type="InterPro" id="IPR036116">
    <property type="entry name" value="FN3_sf"/>
</dbReference>
<evidence type="ECO:0000256" key="3">
    <source>
        <dbReference type="SAM" id="MobiDB-lite"/>
    </source>
</evidence>
<evidence type="ECO:0000256" key="1">
    <source>
        <dbReference type="ARBA" id="ARBA00023295"/>
    </source>
</evidence>
<gene>
    <name evidence="6" type="ORF">SAMN05421541_101124</name>
</gene>
<proteinExistence type="predicted"/>